<feature type="transmembrane region" description="Helical" evidence="1">
    <location>
        <begin position="29"/>
        <end position="48"/>
    </location>
</feature>
<reference evidence="2 3" key="1">
    <citation type="submission" date="2023-09" db="EMBL/GenBank/DDBJ databases">
        <authorList>
            <person name="Rey-Velasco X."/>
        </authorList>
    </citation>
    <scope>NUCLEOTIDE SEQUENCE [LARGE SCALE GENOMIC DNA]</scope>
    <source>
        <strain evidence="2 3">P385</strain>
    </source>
</reference>
<feature type="transmembrane region" description="Helical" evidence="1">
    <location>
        <begin position="94"/>
        <end position="119"/>
    </location>
</feature>
<sequence>MIILLALLPGAWLGDFLVSRNLPPDDDWANKGFALTTLCLFVLNWYLFRVIADMHPSIRTFFTENFAGSCATFFSFGFLFVLEANASTRLPVPGWLYFALSIILSLIACMVFFHLALFIQRCGHRPRAV</sequence>
<evidence type="ECO:0000313" key="2">
    <source>
        <dbReference type="EMBL" id="MDT0619910.1"/>
    </source>
</evidence>
<dbReference type="EMBL" id="JAVRHY010000025">
    <property type="protein sequence ID" value="MDT0619910.1"/>
    <property type="molecule type" value="Genomic_DNA"/>
</dbReference>
<proteinExistence type="predicted"/>
<protein>
    <recommendedName>
        <fullName evidence="4">Fluoride ion transporter CrcB</fullName>
    </recommendedName>
</protein>
<evidence type="ECO:0008006" key="4">
    <source>
        <dbReference type="Google" id="ProtNLM"/>
    </source>
</evidence>
<keyword evidence="1" id="KW-0812">Transmembrane</keyword>
<dbReference type="Proteomes" id="UP001259982">
    <property type="component" value="Unassembled WGS sequence"/>
</dbReference>
<feature type="transmembrane region" description="Helical" evidence="1">
    <location>
        <begin position="60"/>
        <end position="82"/>
    </location>
</feature>
<gene>
    <name evidence="2" type="ORF">RM531_15680</name>
</gene>
<dbReference type="RefSeq" id="WP_311660637.1">
    <property type="nucleotide sequence ID" value="NZ_JAVRHY010000025.1"/>
</dbReference>
<comment type="caution">
    <text evidence="2">The sequence shown here is derived from an EMBL/GenBank/DDBJ whole genome shotgun (WGS) entry which is preliminary data.</text>
</comment>
<organism evidence="2 3">
    <name type="scientific">Spectribacter acetivorans</name>
    <dbReference type="NCBI Taxonomy" id="3075603"/>
    <lineage>
        <taxon>Bacteria</taxon>
        <taxon>Pseudomonadati</taxon>
        <taxon>Pseudomonadota</taxon>
        <taxon>Gammaproteobacteria</taxon>
        <taxon>Salinisphaerales</taxon>
        <taxon>Salinisphaeraceae</taxon>
        <taxon>Spectribacter</taxon>
    </lineage>
</organism>
<keyword evidence="1" id="KW-0472">Membrane</keyword>
<name>A0ABU3BD10_9GAMM</name>
<evidence type="ECO:0000313" key="3">
    <source>
        <dbReference type="Proteomes" id="UP001259982"/>
    </source>
</evidence>
<keyword evidence="3" id="KW-1185">Reference proteome</keyword>
<accession>A0ABU3BD10</accession>
<keyword evidence="1" id="KW-1133">Transmembrane helix</keyword>
<evidence type="ECO:0000256" key="1">
    <source>
        <dbReference type="SAM" id="Phobius"/>
    </source>
</evidence>